<name>A0ABM7YT39_9BURK</name>
<dbReference type="EMBL" id="AP025730">
    <property type="protein sequence ID" value="BDI07815.1"/>
    <property type="molecule type" value="Genomic_DNA"/>
</dbReference>
<dbReference type="Proteomes" id="UP001057498">
    <property type="component" value="Chromosome"/>
</dbReference>
<evidence type="ECO:0000256" key="2">
    <source>
        <dbReference type="ARBA" id="ARBA00022737"/>
    </source>
</evidence>
<dbReference type="InterPro" id="IPR050216">
    <property type="entry name" value="LRR_domain-containing"/>
</dbReference>
<dbReference type="InterPro" id="IPR000719">
    <property type="entry name" value="Prot_kinase_dom"/>
</dbReference>
<dbReference type="PROSITE" id="PS50011">
    <property type="entry name" value="PROTEIN_KINASE_DOM"/>
    <property type="match status" value="1"/>
</dbReference>
<accession>A0ABM7YT39</accession>
<dbReference type="Gene3D" id="1.10.510.10">
    <property type="entry name" value="Transferase(Phosphotransferase) domain 1"/>
    <property type="match status" value="1"/>
</dbReference>
<dbReference type="InterPro" id="IPR003591">
    <property type="entry name" value="Leu-rich_rpt_typical-subtyp"/>
</dbReference>
<evidence type="ECO:0000313" key="6">
    <source>
        <dbReference type="Proteomes" id="UP001057498"/>
    </source>
</evidence>
<keyword evidence="6" id="KW-1185">Reference proteome</keyword>
<evidence type="ECO:0000256" key="3">
    <source>
        <dbReference type="PROSITE-ProRule" id="PRU10141"/>
    </source>
</evidence>
<evidence type="ECO:0000259" key="4">
    <source>
        <dbReference type="PROSITE" id="PS50011"/>
    </source>
</evidence>
<feature type="domain" description="Protein kinase" evidence="4">
    <location>
        <begin position="208"/>
        <end position="441"/>
    </location>
</feature>
<keyword evidence="2" id="KW-0677">Repeat</keyword>
<sequence>MSAPAIDPTLAALRRGDLAGARSLTLRGGLTELPAEVLGLADTLEQLDVTGNALTALPADFSRLQRLKVLFASGNRFERLPPVLGDCPALSQIGLRGCGLRELPGEALPPQLRWLTLTDNALERLPATLGERPALQKLMLAGNRLSALPASLAQARSLELLRLSANRLEHWPGWLAELPRLAWLAWAGNPLEPTDATPIVADLPWAQLQLGALLGEGASGRIHRGLWRGAPLANGGVREVAVKLFKGAMTSDGLPEREMAACLAAGAHPHLIAALGRVADAPAGQQALVMPLLPSGWQTLAGPPSLESCSRDVYDPALRLSGTAVVRLLRCTANAMAHLHRRGWSHGDLYAHNIAWDGQGGAAVLSDFGAASRLLPSSLGEALRRIEVRAWGLLAEELLRRCMTDVPALRDLAGACTQPNVGVRPTFDEVVAQVAGLAAGG</sequence>
<gene>
    <name evidence="5" type="ORF">CATMQ487_47850</name>
</gene>
<dbReference type="Gene3D" id="3.30.200.20">
    <property type="entry name" value="Phosphorylase Kinase, domain 1"/>
    <property type="match status" value="1"/>
</dbReference>
<dbReference type="InterPro" id="IPR032675">
    <property type="entry name" value="LRR_dom_sf"/>
</dbReference>
<dbReference type="SMART" id="SM00364">
    <property type="entry name" value="LRR_BAC"/>
    <property type="match status" value="4"/>
</dbReference>
<protein>
    <recommendedName>
        <fullName evidence="4">Protein kinase domain-containing protein</fullName>
    </recommendedName>
</protein>
<dbReference type="InterPro" id="IPR017441">
    <property type="entry name" value="Protein_kinase_ATP_BS"/>
</dbReference>
<dbReference type="PANTHER" id="PTHR48051:SF1">
    <property type="entry name" value="RAS SUPPRESSOR PROTEIN 1"/>
    <property type="match status" value="1"/>
</dbReference>
<evidence type="ECO:0000313" key="5">
    <source>
        <dbReference type="EMBL" id="BDI07815.1"/>
    </source>
</evidence>
<organism evidence="5 6">
    <name type="scientific">Sphaerotilus microaerophilus</name>
    <dbReference type="NCBI Taxonomy" id="2914710"/>
    <lineage>
        <taxon>Bacteria</taxon>
        <taxon>Pseudomonadati</taxon>
        <taxon>Pseudomonadota</taxon>
        <taxon>Betaproteobacteria</taxon>
        <taxon>Burkholderiales</taxon>
        <taxon>Sphaerotilaceae</taxon>
        <taxon>Sphaerotilus</taxon>
    </lineage>
</organism>
<evidence type="ECO:0000256" key="1">
    <source>
        <dbReference type="ARBA" id="ARBA00022614"/>
    </source>
</evidence>
<dbReference type="Pfam" id="PF13855">
    <property type="entry name" value="LRR_8"/>
    <property type="match status" value="1"/>
</dbReference>
<reference evidence="5" key="1">
    <citation type="submission" date="2022-04" db="EMBL/GenBank/DDBJ databases">
        <title>Whole genome sequence of Sphaerotilus sp. FB-5.</title>
        <authorList>
            <person name="Takeda M."/>
            <person name="Narihara S."/>
            <person name="Akimoto M."/>
            <person name="Akimoto R."/>
            <person name="Nishiyashiki S."/>
            <person name="Murakami T."/>
        </authorList>
    </citation>
    <scope>NUCLEOTIDE SEQUENCE</scope>
    <source>
        <strain evidence="5">FB-5</strain>
    </source>
</reference>
<dbReference type="PROSITE" id="PS00107">
    <property type="entry name" value="PROTEIN_KINASE_ATP"/>
    <property type="match status" value="1"/>
</dbReference>
<dbReference type="PANTHER" id="PTHR48051">
    <property type="match status" value="1"/>
</dbReference>
<dbReference type="InterPro" id="IPR011009">
    <property type="entry name" value="Kinase-like_dom_sf"/>
</dbReference>
<dbReference type="InterPro" id="IPR001611">
    <property type="entry name" value="Leu-rich_rpt"/>
</dbReference>
<feature type="binding site" evidence="3">
    <location>
        <position position="243"/>
    </location>
    <ligand>
        <name>ATP</name>
        <dbReference type="ChEBI" id="CHEBI:30616"/>
    </ligand>
</feature>
<dbReference type="Gene3D" id="3.80.10.10">
    <property type="entry name" value="Ribonuclease Inhibitor"/>
    <property type="match status" value="1"/>
</dbReference>
<proteinExistence type="predicted"/>
<keyword evidence="3" id="KW-0067">ATP-binding</keyword>
<dbReference type="Pfam" id="PF07714">
    <property type="entry name" value="PK_Tyr_Ser-Thr"/>
    <property type="match status" value="1"/>
</dbReference>
<dbReference type="SMART" id="SM00369">
    <property type="entry name" value="LRR_TYP"/>
    <property type="match status" value="5"/>
</dbReference>
<dbReference type="SUPFAM" id="SSF52058">
    <property type="entry name" value="L domain-like"/>
    <property type="match status" value="1"/>
</dbReference>
<dbReference type="SUPFAM" id="SSF56112">
    <property type="entry name" value="Protein kinase-like (PK-like)"/>
    <property type="match status" value="1"/>
</dbReference>
<keyword evidence="3" id="KW-0547">Nucleotide-binding</keyword>
<dbReference type="InterPro" id="IPR001245">
    <property type="entry name" value="Ser-Thr/Tyr_kinase_cat_dom"/>
</dbReference>
<keyword evidence="1" id="KW-0433">Leucine-rich repeat</keyword>